<sequence>MNGAEKLVRTLIDNPVDMCFTNPGTSEMHFVDALDKKDASHGTFRMQRLDLLGVQAFISIAEAGSFNVAAHHLYISPTALTRRLQKLEAALGLSLIERTTRSMTVTRVGMEFLPKAIRIVRELASALDELKIKATRDFEEAVIGCPANDRSQPTRGHCARVWSTLPEQ</sequence>
<dbReference type="PROSITE" id="PS50931">
    <property type="entry name" value="HTH_LYSR"/>
    <property type="match status" value="1"/>
</dbReference>
<dbReference type="SUPFAM" id="SSF46785">
    <property type="entry name" value="Winged helix' DNA-binding domain"/>
    <property type="match status" value="1"/>
</dbReference>
<evidence type="ECO:0000259" key="5">
    <source>
        <dbReference type="PROSITE" id="PS50931"/>
    </source>
</evidence>
<dbReference type="PANTHER" id="PTHR30346">
    <property type="entry name" value="TRANSCRIPTIONAL DUAL REGULATOR HCAR-RELATED"/>
    <property type="match status" value="1"/>
</dbReference>
<dbReference type="Pfam" id="PF00126">
    <property type="entry name" value="HTH_1"/>
    <property type="match status" value="1"/>
</dbReference>
<evidence type="ECO:0000256" key="1">
    <source>
        <dbReference type="ARBA" id="ARBA00009437"/>
    </source>
</evidence>
<dbReference type="EMBL" id="JBHSRS010000080">
    <property type="protein sequence ID" value="MFC6282801.1"/>
    <property type="molecule type" value="Genomic_DNA"/>
</dbReference>
<keyword evidence="4" id="KW-0804">Transcription</keyword>
<dbReference type="InterPro" id="IPR036388">
    <property type="entry name" value="WH-like_DNA-bd_sf"/>
</dbReference>
<evidence type="ECO:0000313" key="7">
    <source>
        <dbReference type="Proteomes" id="UP001596270"/>
    </source>
</evidence>
<protein>
    <submittedName>
        <fullName evidence="6">LysR family transcriptional regulator</fullName>
    </submittedName>
</protein>
<organism evidence="6 7">
    <name type="scientific">Polaromonas aquatica</name>
    <dbReference type="NCBI Taxonomy" id="332657"/>
    <lineage>
        <taxon>Bacteria</taxon>
        <taxon>Pseudomonadati</taxon>
        <taxon>Pseudomonadota</taxon>
        <taxon>Betaproteobacteria</taxon>
        <taxon>Burkholderiales</taxon>
        <taxon>Comamonadaceae</taxon>
        <taxon>Polaromonas</taxon>
    </lineage>
</organism>
<reference evidence="7" key="1">
    <citation type="journal article" date="2019" name="Int. J. Syst. Evol. Microbiol.">
        <title>The Global Catalogue of Microorganisms (GCM) 10K type strain sequencing project: providing services to taxonomists for standard genome sequencing and annotation.</title>
        <authorList>
            <consortium name="The Broad Institute Genomics Platform"/>
            <consortium name="The Broad Institute Genome Sequencing Center for Infectious Disease"/>
            <person name="Wu L."/>
            <person name="Ma J."/>
        </authorList>
    </citation>
    <scope>NUCLEOTIDE SEQUENCE [LARGE SCALE GENOMIC DNA]</scope>
    <source>
        <strain evidence="7">CCUG 39402</strain>
    </source>
</reference>
<dbReference type="Gene3D" id="1.10.10.10">
    <property type="entry name" value="Winged helix-like DNA-binding domain superfamily/Winged helix DNA-binding domain"/>
    <property type="match status" value="1"/>
</dbReference>
<comment type="similarity">
    <text evidence="1">Belongs to the LysR transcriptional regulatory family.</text>
</comment>
<dbReference type="SUPFAM" id="SSF52518">
    <property type="entry name" value="Thiamin diphosphate-binding fold (THDP-binding)"/>
    <property type="match status" value="1"/>
</dbReference>
<dbReference type="InterPro" id="IPR036390">
    <property type="entry name" value="WH_DNA-bd_sf"/>
</dbReference>
<dbReference type="InterPro" id="IPR000847">
    <property type="entry name" value="LysR_HTH_N"/>
</dbReference>
<evidence type="ECO:0000256" key="2">
    <source>
        <dbReference type="ARBA" id="ARBA00023015"/>
    </source>
</evidence>
<dbReference type="PANTHER" id="PTHR30346:SF28">
    <property type="entry name" value="HTH-TYPE TRANSCRIPTIONAL REGULATOR CYNR"/>
    <property type="match status" value="1"/>
</dbReference>
<keyword evidence="2" id="KW-0805">Transcription regulation</keyword>
<feature type="domain" description="HTH lysR-type" evidence="5">
    <location>
        <begin position="49"/>
        <end position="106"/>
    </location>
</feature>
<name>A0ABW1U264_9BURK</name>
<evidence type="ECO:0000256" key="4">
    <source>
        <dbReference type="ARBA" id="ARBA00023163"/>
    </source>
</evidence>
<keyword evidence="7" id="KW-1185">Reference proteome</keyword>
<keyword evidence="3" id="KW-0238">DNA-binding</keyword>
<evidence type="ECO:0000313" key="6">
    <source>
        <dbReference type="EMBL" id="MFC6282801.1"/>
    </source>
</evidence>
<proteinExistence type="inferred from homology"/>
<accession>A0ABW1U264</accession>
<dbReference type="RefSeq" id="WP_371439240.1">
    <property type="nucleotide sequence ID" value="NZ_JBHSRS010000080.1"/>
</dbReference>
<comment type="caution">
    <text evidence="6">The sequence shown here is derived from an EMBL/GenBank/DDBJ whole genome shotgun (WGS) entry which is preliminary data.</text>
</comment>
<dbReference type="InterPro" id="IPR029061">
    <property type="entry name" value="THDP-binding"/>
</dbReference>
<gene>
    <name evidence="6" type="ORF">ACFQND_16370</name>
</gene>
<dbReference type="Proteomes" id="UP001596270">
    <property type="component" value="Unassembled WGS sequence"/>
</dbReference>
<evidence type="ECO:0000256" key="3">
    <source>
        <dbReference type="ARBA" id="ARBA00023125"/>
    </source>
</evidence>